<comment type="caution">
    <text evidence="3">The sequence shown here is derived from an EMBL/GenBank/DDBJ whole genome shotgun (WGS) entry which is preliminary data.</text>
</comment>
<dbReference type="Pfam" id="PF12770">
    <property type="entry name" value="CHAT"/>
    <property type="match status" value="1"/>
</dbReference>
<sequence>MNTWLKLENRFRVIEDELCRQLKSSKDVRVLLRTYNIWLRRLPWHLWDLPLETQPEIIFSVPEFELVKKPASPSAKGKVKILAIFGPGINPESERQALKNLARQAKIEFLIQPSVEELNDRLWEQGWDILFFAGHSLTQPNSQQGIIQINEEYWLTIDELKYALKKAVEKGLQLAIFNSCDGLGLAQQLAEEAIYLPFVIVMREPVPDEVAPKFFRYFLEEYAKRGTALDTAIRNARQRLHGLEKKYPCASWLPAFCQSSEETPLTWQQLLKRNSLFSPPYRWRILRTVLVASLAIACLLMVPGWQERLRTWELPAYNSLKPLLIEVGSKLILIWPWWGNALWIGVWSLIGGLLAWQSKSLVDLGAYAIALGILYGLYFVFLTQGIMIPLLASAIALLITGTCLTLYIIFQCRV</sequence>
<feature type="transmembrane region" description="Helical" evidence="1">
    <location>
        <begin position="285"/>
        <end position="305"/>
    </location>
</feature>
<evidence type="ECO:0000259" key="2">
    <source>
        <dbReference type="Pfam" id="PF12770"/>
    </source>
</evidence>
<reference evidence="3" key="1">
    <citation type="submission" date="2019-10" db="EMBL/GenBank/DDBJ databases">
        <title>Draft genome sequece of Microseira wollei NIES-4236.</title>
        <authorList>
            <person name="Yamaguchi H."/>
            <person name="Suzuki S."/>
            <person name="Kawachi M."/>
        </authorList>
    </citation>
    <scope>NUCLEOTIDE SEQUENCE</scope>
    <source>
        <strain evidence="3">NIES-4236</strain>
    </source>
</reference>
<dbReference type="RefSeq" id="WP_226573376.1">
    <property type="nucleotide sequence ID" value="NZ_BLAY01000002.1"/>
</dbReference>
<dbReference type="AlphaFoldDB" id="A0AAV3X897"/>
<dbReference type="InterPro" id="IPR024983">
    <property type="entry name" value="CHAT_dom"/>
</dbReference>
<dbReference type="Proteomes" id="UP001050975">
    <property type="component" value="Unassembled WGS sequence"/>
</dbReference>
<accession>A0AAV3X897</accession>
<keyword evidence="4" id="KW-1185">Reference proteome</keyword>
<evidence type="ECO:0000313" key="3">
    <source>
        <dbReference type="EMBL" id="GET35592.1"/>
    </source>
</evidence>
<evidence type="ECO:0000313" key="4">
    <source>
        <dbReference type="Proteomes" id="UP001050975"/>
    </source>
</evidence>
<organism evidence="3 4">
    <name type="scientific">Microseira wollei NIES-4236</name>
    <dbReference type="NCBI Taxonomy" id="2530354"/>
    <lineage>
        <taxon>Bacteria</taxon>
        <taxon>Bacillati</taxon>
        <taxon>Cyanobacteriota</taxon>
        <taxon>Cyanophyceae</taxon>
        <taxon>Oscillatoriophycideae</taxon>
        <taxon>Aerosakkonematales</taxon>
        <taxon>Aerosakkonemataceae</taxon>
        <taxon>Microseira</taxon>
    </lineage>
</organism>
<feature type="domain" description="CHAT" evidence="2">
    <location>
        <begin position="91"/>
        <end position="252"/>
    </location>
</feature>
<feature type="transmembrane region" description="Helical" evidence="1">
    <location>
        <begin position="332"/>
        <end position="354"/>
    </location>
</feature>
<evidence type="ECO:0000256" key="1">
    <source>
        <dbReference type="SAM" id="Phobius"/>
    </source>
</evidence>
<keyword evidence="1" id="KW-1133">Transmembrane helix</keyword>
<name>A0AAV3X897_9CYAN</name>
<feature type="transmembrane region" description="Helical" evidence="1">
    <location>
        <begin position="361"/>
        <end position="381"/>
    </location>
</feature>
<keyword evidence="1" id="KW-0472">Membrane</keyword>
<gene>
    <name evidence="3" type="ORF">MiSe_03340</name>
</gene>
<keyword evidence="1" id="KW-0812">Transmembrane</keyword>
<protein>
    <recommendedName>
        <fullName evidence="2">CHAT domain-containing protein</fullName>
    </recommendedName>
</protein>
<feature type="transmembrane region" description="Helical" evidence="1">
    <location>
        <begin position="387"/>
        <end position="410"/>
    </location>
</feature>
<proteinExistence type="predicted"/>
<dbReference type="EMBL" id="BLAY01000002">
    <property type="protein sequence ID" value="GET35592.1"/>
    <property type="molecule type" value="Genomic_DNA"/>
</dbReference>